<comment type="caution">
    <text evidence="3">The sequence shown here is derived from an EMBL/GenBank/DDBJ whole genome shotgun (WGS) entry which is preliminary data.</text>
</comment>
<name>A0AAV2ICR8_LYMST</name>
<dbReference type="InterPro" id="IPR003877">
    <property type="entry name" value="SPRY_dom"/>
</dbReference>
<feature type="domain" description="B30.2/SPRY" evidence="2">
    <location>
        <begin position="1"/>
        <end position="173"/>
    </location>
</feature>
<dbReference type="EMBL" id="CAXITT010000639">
    <property type="protein sequence ID" value="CAL1544708.1"/>
    <property type="molecule type" value="Genomic_DNA"/>
</dbReference>
<reference evidence="3 4" key="1">
    <citation type="submission" date="2024-04" db="EMBL/GenBank/DDBJ databases">
        <authorList>
            <consortium name="Genoscope - CEA"/>
            <person name="William W."/>
        </authorList>
    </citation>
    <scope>NUCLEOTIDE SEQUENCE [LARGE SCALE GENOMIC DNA]</scope>
</reference>
<gene>
    <name evidence="3" type="ORF">GSLYS_00018191001</name>
</gene>
<feature type="compositionally biased region" description="Basic residues" evidence="1">
    <location>
        <begin position="820"/>
        <end position="829"/>
    </location>
</feature>
<organism evidence="3 4">
    <name type="scientific">Lymnaea stagnalis</name>
    <name type="common">Great pond snail</name>
    <name type="synonym">Helix stagnalis</name>
    <dbReference type="NCBI Taxonomy" id="6523"/>
    <lineage>
        <taxon>Eukaryota</taxon>
        <taxon>Metazoa</taxon>
        <taxon>Spiralia</taxon>
        <taxon>Lophotrochozoa</taxon>
        <taxon>Mollusca</taxon>
        <taxon>Gastropoda</taxon>
        <taxon>Heterobranchia</taxon>
        <taxon>Euthyneura</taxon>
        <taxon>Panpulmonata</taxon>
        <taxon>Hygrophila</taxon>
        <taxon>Lymnaeoidea</taxon>
        <taxon>Lymnaeidae</taxon>
        <taxon>Lymnaea</taxon>
    </lineage>
</organism>
<dbReference type="PROSITE" id="PS50188">
    <property type="entry name" value="B302_SPRY"/>
    <property type="match status" value="1"/>
</dbReference>
<keyword evidence="4" id="KW-1185">Reference proteome</keyword>
<evidence type="ECO:0000313" key="4">
    <source>
        <dbReference type="Proteomes" id="UP001497497"/>
    </source>
</evidence>
<feature type="compositionally biased region" description="Polar residues" evidence="1">
    <location>
        <begin position="807"/>
        <end position="818"/>
    </location>
</feature>
<dbReference type="Pfam" id="PF00622">
    <property type="entry name" value="SPRY"/>
    <property type="match status" value="2"/>
</dbReference>
<dbReference type="AlphaFoldDB" id="A0AAV2ICR8"/>
<evidence type="ECO:0000313" key="3">
    <source>
        <dbReference type="EMBL" id="CAL1544708.1"/>
    </source>
</evidence>
<dbReference type="Gene3D" id="2.60.120.920">
    <property type="match status" value="2"/>
</dbReference>
<dbReference type="InterPro" id="IPR044736">
    <property type="entry name" value="Gid1/RanBPM/SPLA_SPRY"/>
</dbReference>
<dbReference type="Proteomes" id="UP001497497">
    <property type="component" value="Unassembled WGS sequence"/>
</dbReference>
<dbReference type="InterPro" id="IPR001870">
    <property type="entry name" value="B30.2/SPRY"/>
</dbReference>
<dbReference type="CDD" id="cd12885">
    <property type="entry name" value="SPRY_RanBP_like"/>
    <property type="match status" value="1"/>
</dbReference>
<dbReference type="InterPro" id="IPR013320">
    <property type="entry name" value="ConA-like_dom_sf"/>
</dbReference>
<protein>
    <recommendedName>
        <fullName evidence="2">B30.2/SPRY domain-containing protein</fullName>
    </recommendedName>
</protein>
<dbReference type="InterPro" id="IPR043136">
    <property type="entry name" value="B30.2/SPRY_sf"/>
</dbReference>
<evidence type="ECO:0000259" key="2">
    <source>
        <dbReference type="PROSITE" id="PS50188"/>
    </source>
</evidence>
<accession>A0AAV2ICR8</accession>
<feature type="region of interest" description="Disordered" evidence="1">
    <location>
        <begin position="803"/>
        <end position="846"/>
    </location>
</feature>
<proteinExistence type="predicted"/>
<sequence>MPRYRCTGDIIFDDVETTPGQVCNVKLKEYSETCNFLQYQKPLTHEKPYFFAQIRTLNKNSKITLGVAGPDIEPDSHPGNWLDSVGYHSDTGQCYTSHQRMANTEGEKFGIGDLFGVLISYFGEKKSTVIFLKNGLPVATRFLFESDHSRYLPTISLENGPIELGLMWPDSAINIPKYSEKNMLHWIRPLSVKYDVSKNLFEYTGAATIKAELTIQSPHPLTTEIQHYEVIIREADGIVGPSISLASCSPMVPSPSSTLSQDYIRFDLDPDVHQPMLGHRIGWGVHYNPETRSLKNFNPKAEQLVYCYVTADTEVISGKMMMQPEGGFYPVVLLKEGASKVTIDVETNPKPGALARTLDDKFRKEYNGAKQLLFKDKLIREVKDSMLRTSRDVVVTIKDQYCSLKLPEDKTGIHVVQFMKPLVEDSNFFLIRVTKLHEDSDMGVGVAGKDFPLNKYPGKVKPSVGWASKDGKFYRNCRNDGNLSGERFFQGNLVGVEMEAFAKEMSVALFTKNLRPVGTAYYTQRVRSEFLPTIALCANGHEVIVEVYWQNMMRGAPVFSVINLDHWCLPPGSKVDSSTNTVYVKDHNTPVCIQAPYSLHKGYNHFEVELTHEFGPGSPPPAIVLSTATPLDPPPNSCLKLDYLRFWPVNDASTLVQVGDLVGWGLLYLDDTLHHDEEQLVICYLTVNRKILLVRVVYQPPGGFYPLVVLPPMLNDVSLEFTATIIKHHPITSQDVSILTRDAMELMEKEREILANGGDPSSELALEALFRSLPSAEFNEMNGTIGNSTGAKEETVKDTRVEKNGKTNKMATTITEKSTNGKKVKRTSSKRSNSGDHKSSRSCAIF</sequence>
<dbReference type="SUPFAM" id="SSF49899">
    <property type="entry name" value="Concanavalin A-like lectins/glucanases"/>
    <property type="match status" value="2"/>
</dbReference>
<evidence type="ECO:0000256" key="1">
    <source>
        <dbReference type="SAM" id="MobiDB-lite"/>
    </source>
</evidence>